<dbReference type="Proteomes" id="UP001152447">
    <property type="component" value="Unassembled WGS sequence"/>
</dbReference>
<dbReference type="EMBL" id="CAMAPB010000019">
    <property type="protein sequence ID" value="CAH9057262.1"/>
    <property type="molecule type" value="Genomic_DNA"/>
</dbReference>
<dbReference type="RefSeq" id="WP_262976573.1">
    <property type="nucleotide sequence ID" value="NZ_CAMAPB010000019.1"/>
</dbReference>
<protein>
    <submittedName>
        <fullName evidence="1">Uncharacterized protein</fullName>
    </submittedName>
</protein>
<evidence type="ECO:0000313" key="1">
    <source>
        <dbReference type="EMBL" id="CAH9057262.1"/>
    </source>
</evidence>
<gene>
    <name evidence="1" type="ORF">PSEHALCIP103_01621</name>
</gene>
<keyword evidence="2" id="KW-1185">Reference proteome</keyword>
<name>A0A9W4QX60_PSEHA</name>
<proteinExistence type="predicted"/>
<accession>A0A9W4QX60</accession>
<reference evidence="1" key="1">
    <citation type="submission" date="2022-07" db="EMBL/GenBank/DDBJ databases">
        <authorList>
            <person name="Criscuolo A."/>
        </authorList>
    </citation>
    <scope>NUCLEOTIDE SEQUENCE</scope>
    <source>
        <strain evidence="1">CIP103197</strain>
    </source>
</reference>
<sequence>MGLWSSICSVVSSACNFISSAASSIGNRLVESATRIASLGVSLAAKVTDAIRGVGVSLGIIRPEDNLEELGEKAILSEKKPEDFDSINEYINHLNNNVTFDKDRFDRLDEKELLARSSIGASITLKGINEKLDTVVTPEFMATVASQELETEEIISTIKTYKENDLKLEDYDLYLNDELTLDETTKHSSALVQAYKKLEPELSIEEIENKVMGLSN</sequence>
<organism evidence="1 2">
    <name type="scientific">Pseudoalteromonas haloplanktis</name>
    <name type="common">Alteromonas haloplanktis</name>
    <dbReference type="NCBI Taxonomy" id="228"/>
    <lineage>
        <taxon>Bacteria</taxon>
        <taxon>Pseudomonadati</taxon>
        <taxon>Pseudomonadota</taxon>
        <taxon>Gammaproteobacteria</taxon>
        <taxon>Alteromonadales</taxon>
        <taxon>Pseudoalteromonadaceae</taxon>
        <taxon>Pseudoalteromonas</taxon>
    </lineage>
</organism>
<evidence type="ECO:0000313" key="2">
    <source>
        <dbReference type="Proteomes" id="UP001152447"/>
    </source>
</evidence>
<dbReference type="AlphaFoldDB" id="A0A9W4QX60"/>
<comment type="caution">
    <text evidence="1">The sequence shown here is derived from an EMBL/GenBank/DDBJ whole genome shotgun (WGS) entry which is preliminary data.</text>
</comment>